<dbReference type="InterPro" id="IPR042199">
    <property type="entry name" value="AsparK_Bifunc_asparK/hSer_DH"/>
</dbReference>
<feature type="domain" description="Aspartate/glutamate/uridylate kinase" evidence="7">
    <location>
        <begin position="2"/>
        <end position="279"/>
    </location>
</feature>
<reference evidence="8" key="1">
    <citation type="submission" date="2019-08" db="EMBL/GenBank/DDBJ databases">
        <authorList>
            <person name="Kucharzyk K."/>
            <person name="Murdoch R.W."/>
            <person name="Higgins S."/>
            <person name="Loffler F."/>
        </authorList>
    </citation>
    <scope>NUCLEOTIDE SEQUENCE</scope>
</reference>
<gene>
    <name evidence="8" type="primary">lysC_8</name>
    <name evidence="8" type="ORF">SDC9_29420</name>
</gene>
<accession>A0A644UXH9</accession>
<organism evidence="8">
    <name type="scientific">bioreactor metagenome</name>
    <dbReference type="NCBI Taxonomy" id="1076179"/>
    <lineage>
        <taxon>unclassified sequences</taxon>
        <taxon>metagenomes</taxon>
        <taxon>ecological metagenomes</taxon>
    </lineage>
</organism>
<evidence type="ECO:0000256" key="2">
    <source>
        <dbReference type="ARBA" id="ARBA00013059"/>
    </source>
</evidence>
<dbReference type="Gene3D" id="1.20.120.1320">
    <property type="entry name" value="Aspartokinase, catalytic domain"/>
    <property type="match status" value="1"/>
</dbReference>
<protein>
    <recommendedName>
        <fullName evidence="2">aspartate kinase</fullName>
        <ecNumber evidence="2">2.7.2.4</ecNumber>
    </recommendedName>
</protein>
<evidence type="ECO:0000256" key="5">
    <source>
        <dbReference type="ARBA" id="ARBA00022777"/>
    </source>
</evidence>
<keyword evidence="5 8" id="KW-0418">Kinase</keyword>
<dbReference type="PANTHER" id="PTHR21499">
    <property type="entry name" value="ASPARTATE KINASE"/>
    <property type="match status" value="1"/>
</dbReference>
<proteinExistence type="inferred from homology"/>
<dbReference type="Pfam" id="PF00696">
    <property type="entry name" value="AA_kinase"/>
    <property type="match status" value="1"/>
</dbReference>
<dbReference type="GO" id="GO:0005524">
    <property type="term" value="F:ATP binding"/>
    <property type="evidence" value="ECO:0007669"/>
    <property type="project" value="UniProtKB-KW"/>
</dbReference>
<dbReference type="GO" id="GO:0004072">
    <property type="term" value="F:aspartate kinase activity"/>
    <property type="evidence" value="ECO:0007669"/>
    <property type="project" value="UniProtKB-EC"/>
</dbReference>
<dbReference type="InterPro" id="IPR036393">
    <property type="entry name" value="AceGlu_kinase-like_sf"/>
</dbReference>
<dbReference type="Gene3D" id="3.40.1160.10">
    <property type="entry name" value="Acetylglutamate kinase-like"/>
    <property type="match status" value="1"/>
</dbReference>
<comment type="similarity">
    <text evidence="1">Belongs to the aspartokinase family.</text>
</comment>
<keyword evidence="6" id="KW-0067">ATP-binding</keyword>
<evidence type="ECO:0000313" key="8">
    <source>
        <dbReference type="EMBL" id="MPL83465.1"/>
    </source>
</evidence>
<dbReference type="PANTHER" id="PTHR21499:SF59">
    <property type="entry name" value="ASPARTOKINASE"/>
    <property type="match status" value="1"/>
</dbReference>
<dbReference type="AlphaFoldDB" id="A0A644UXH9"/>
<dbReference type="InterPro" id="IPR001341">
    <property type="entry name" value="Asp_kinase"/>
</dbReference>
<dbReference type="EMBL" id="VSSQ01000176">
    <property type="protein sequence ID" value="MPL83465.1"/>
    <property type="molecule type" value="Genomic_DNA"/>
</dbReference>
<dbReference type="NCBIfam" id="TIGR00657">
    <property type="entry name" value="asp_kinases"/>
    <property type="match status" value="1"/>
</dbReference>
<dbReference type="GO" id="GO:0009089">
    <property type="term" value="P:lysine biosynthetic process via diaminopimelate"/>
    <property type="evidence" value="ECO:0007669"/>
    <property type="project" value="TreeGrafter"/>
</dbReference>
<dbReference type="SUPFAM" id="SSF53633">
    <property type="entry name" value="Carbamate kinase-like"/>
    <property type="match status" value="1"/>
</dbReference>
<dbReference type="EC" id="2.7.2.4" evidence="2"/>
<evidence type="ECO:0000256" key="6">
    <source>
        <dbReference type="ARBA" id="ARBA00022840"/>
    </source>
</evidence>
<dbReference type="GO" id="GO:0009090">
    <property type="term" value="P:homoserine biosynthetic process"/>
    <property type="evidence" value="ECO:0007669"/>
    <property type="project" value="TreeGrafter"/>
</dbReference>
<dbReference type="SUPFAM" id="SSF55021">
    <property type="entry name" value="ACT-like"/>
    <property type="match status" value="1"/>
</dbReference>
<dbReference type="InterPro" id="IPR001048">
    <property type="entry name" value="Asp/Glu/Uridylate_kinase"/>
</dbReference>
<comment type="caution">
    <text evidence="8">The sequence shown here is derived from an EMBL/GenBank/DDBJ whole genome shotgun (WGS) entry which is preliminary data.</text>
</comment>
<evidence type="ECO:0000256" key="1">
    <source>
        <dbReference type="ARBA" id="ARBA00010122"/>
    </source>
</evidence>
<dbReference type="GO" id="GO:0005829">
    <property type="term" value="C:cytosol"/>
    <property type="evidence" value="ECO:0007669"/>
    <property type="project" value="TreeGrafter"/>
</dbReference>
<sequence length="423" mass="47158">MKVFKFGGASVKDAASVKNVREILSRYNGEKLCVVLSAMGKTTNALEAVADAWVKQDMAAITLLNEIETFHMEISKALDGAGSKQLKLIIREIRQLLQSAPPALYDAAYDLVVSNGEMMSTAIVSDYLNLSGLTNQELDARKVLITNEAYRNARVSWEETSGKIRAAFDESNPEQFAPVTITQGFIGSSVNGHPVTLGREGSDFSAAIFAYALDAGEMIIWKDVPGVLNADPRYFDDTVLLNRISYRDAIELAYFGASVIHPKTIQPLQNKNIPLYVKSFEKPEEIGTLIHSFEDQPLNTPCYIVKKEQVLVSVSPNDFSFIAEDGLYTIFGLLSHMGIRINLMQNSAISFSICIDDHPDKLNRLFKALSGDFRVKYNRGLELITIRYYNKKITDKIVNKRPVLLEQKSRLTVQLVVESQKSK</sequence>
<evidence type="ECO:0000256" key="3">
    <source>
        <dbReference type="ARBA" id="ARBA00022679"/>
    </source>
</evidence>
<evidence type="ECO:0000256" key="4">
    <source>
        <dbReference type="ARBA" id="ARBA00022741"/>
    </source>
</evidence>
<dbReference type="InterPro" id="IPR045865">
    <property type="entry name" value="ACT-like_dom_sf"/>
</dbReference>
<keyword evidence="3 8" id="KW-0808">Transferase</keyword>
<name>A0A644UXH9_9ZZZZ</name>
<evidence type="ECO:0000259" key="7">
    <source>
        <dbReference type="Pfam" id="PF00696"/>
    </source>
</evidence>
<keyword evidence="4" id="KW-0547">Nucleotide-binding</keyword>